<gene>
    <name evidence="4" type="primary">glyA1</name>
    <name evidence="4" type="ORF">MACH07_01210</name>
</gene>
<comment type="cofactor">
    <cofactor evidence="1">
        <name>pyridoxal 5'-phosphate</name>
        <dbReference type="ChEBI" id="CHEBI:597326"/>
    </cofactor>
</comment>
<keyword evidence="2" id="KW-0808">Transferase</keyword>
<dbReference type="InterPro" id="IPR004839">
    <property type="entry name" value="Aminotransferase_I/II_large"/>
</dbReference>
<evidence type="ECO:0000313" key="4">
    <source>
        <dbReference type="EMBL" id="BDW91289.1"/>
    </source>
</evidence>
<dbReference type="InterPro" id="IPR015421">
    <property type="entry name" value="PyrdxlP-dep_Trfase_major"/>
</dbReference>
<dbReference type="GO" id="GO:0016874">
    <property type="term" value="F:ligase activity"/>
    <property type="evidence" value="ECO:0007669"/>
    <property type="project" value="UniProtKB-KW"/>
</dbReference>
<sequence length="348" mass="38371">MAHSIPSIPDRQISINGLPYIYFGGTSYLGVQNHLPFKEVYLQNIVKYGMHYGASRKSNVFLDVYRKIEDHLANWVGSDNCLTMSSGYLAAQLVVQTHLEKGHTVIAAPNAHAALCTHGVLKTENFSQLEQLAGKTVLESPLPPVVLFDTIDFMGYQYPGFGRLSNLPLDKLILVGDDSHGIGVVGHQGNGCYHTLNAFNPFNLMVCSSLGKALGIQAGAVFGNKDDIKTLQSTAFYGGASPASPAFMGTLLDAQDIYAERMDKLNKNYDHFKSLVRDISFFMHMDGHPTFEFQDEKLAAALTQDRFVFTNFRYPDDNGPLISRIVLSAYHTAEDVETLAKSLNSYIS</sequence>
<dbReference type="InterPro" id="IPR050087">
    <property type="entry name" value="AON_synthase_class-II"/>
</dbReference>
<dbReference type="Pfam" id="PF00155">
    <property type="entry name" value="Aminotran_1_2"/>
    <property type="match status" value="1"/>
</dbReference>
<dbReference type="Proteomes" id="UP001330184">
    <property type="component" value="Chromosome"/>
</dbReference>
<keyword evidence="5" id="KW-1185">Reference proteome</keyword>
<dbReference type="EMBL" id="AP027268">
    <property type="protein sequence ID" value="BDW91289.1"/>
    <property type="molecule type" value="Genomic_DNA"/>
</dbReference>
<evidence type="ECO:0000313" key="5">
    <source>
        <dbReference type="Proteomes" id="UP001330184"/>
    </source>
</evidence>
<dbReference type="SUPFAM" id="SSF53383">
    <property type="entry name" value="PLP-dependent transferases"/>
    <property type="match status" value="1"/>
</dbReference>
<dbReference type="Gene3D" id="3.90.1150.10">
    <property type="entry name" value="Aspartate Aminotransferase, domain 1"/>
    <property type="match status" value="1"/>
</dbReference>
<dbReference type="AlphaFoldDB" id="A0AA48HKN4"/>
<evidence type="ECO:0000259" key="3">
    <source>
        <dbReference type="Pfam" id="PF00155"/>
    </source>
</evidence>
<organism evidence="4 5">
    <name type="scientific">Flagellimonas marinaquae</name>
    <dbReference type="NCBI Taxonomy" id="254955"/>
    <lineage>
        <taxon>Bacteria</taxon>
        <taxon>Pseudomonadati</taxon>
        <taxon>Bacteroidota</taxon>
        <taxon>Flavobacteriia</taxon>
        <taxon>Flavobacteriales</taxon>
        <taxon>Flavobacteriaceae</taxon>
        <taxon>Flagellimonas</taxon>
    </lineage>
</organism>
<dbReference type="InterPro" id="IPR015422">
    <property type="entry name" value="PyrdxlP-dep_Trfase_small"/>
</dbReference>
<reference evidence="4 5" key="1">
    <citation type="submission" date="2023-01" db="EMBL/GenBank/DDBJ databases">
        <title>Complete genome sequence of Muricauda aquimarina strain IFOP_LL357.</title>
        <authorList>
            <person name="Gajardo G."/>
            <person name="Ueki S."/>
            <person name="Maruyama F."/>
        </authorList>
    </citation>
    <scope>NUCLEOTIDE SEQUENCE [LARGE SCALE GENOMIC DNA]</scope>
    <source>
        <strain evidence="4 5">IFOP_LL357</strain>
    </source>
</reference>
<evidence type="ECO:0000256" key="2">
    <source>
        <dbReference type="ARBA" id="ARBA00022679"/>
    </source>
</evidence>
<dbReference type="Gene3D" id="3.40.640.10">
    <property type="entry name" value="Type I PLP-dependent aspartate aminotransferase-like (Major domain)"/>
    <property type="match status" value="1"/>
</dbReference>
<dbReference type="GO" id="GO:0016740">
    <property type="term" value="F:transferase activity"/>
    <property type="evidence" value="ECO:0007669"/>
    <property type="project" value="UniProtKB-KW"/>
</dbReference>
<feature type="domain" description="Aminotransferase class I/classII large" evidence="3">
    <location>
        <begin position="171"/>
        <end position="343"/>
    </location>
</feature>
<dbReference type="RefSeq" id="WP_338195758.1">
    <property type="nucleotide sequence ID" value="NZ_AP027268.1"/>
</dbReference>
<accession>A0AA48HKN4</accession>
<name>A0AA48HKN4_9FLAO</name>
<dbReference type="GO" id="GO:0030170">
    <property type="term" value="F:pyridoxal phosphate binding"/>
    <property type="evidence" value="ECO:0007669"/>
    <property type="project" value="InterPro"/>
</dbReference>
<dbReference type="PANTHER" id="PTHR13693">
    <property type="entry name" value="CLASS II AMINOTRANSFERASE/8-AMINO-7-OXONONANOATE SYNTHASE"/>
    <property type="match status" value="1"/>
</dbReference>
<dbReference type="InterPro" id="IPR015424">
    <property type="entry name" value="PyrdxlP-dep_Trfase"/>
</dbReference>
<protein>
    <submittedName>
        <fullName evidence="4">2-amino-3-ketobutyrate CoA ligase</fullName>
    </submittedName>
</protein>
<proteinExistence type="predicted"/>
<keyword evidence="4" id="KW-0436">Ligase</keyword>
<evidence type="ECO:0000256" key="1">
    <source>
        <dbReference type="ARBA" id="ARBA00001933"/>
    </source>
</evidence>